<gene>
    <name evidence="1" type="ORF">PsYK624_144880</name>
</gene>
<dbReference type="EMBL" id="BPQB01000085">
    <property type="protein sequence ID" value="GJE98262.1"/>
    <property type="molecule type" value="Genomic_DNA"/>
</dbReference>
<protein>
    <submittedName>
        <fullName evidence="1">Uncharacterized protein</fullName>
    </submittedName>
</protein>
<name>A0A9P3LLG0_9APHY</name>
<accession>A0A9P3LLG0</accession>
<dbReference type="AlphaFoldDB" id="A0A9P3LLG0"/>
<dbReference type="Proteomes" id="UP000703269">
    <property type="component" value="Unassembled WGS sequence"/>
</dbReference>
<evidence type="ECO:0000313" key="1">
    <source>
        <dbReference type="EMBL" id="GJE98262.1"/>
    </source>
</evidence>
<reference evidence="1 2" key="1">
    <citation type="submission" date="2021-08" db="EMBL/GenBank/DDBJ databases">
        <title>Draft Genome Sequence of Phanerochaete sordida strain YK-624.</title>
        <authorList>
            <person name="Mori T."/>
            <person name="Dohra H."/>
            <person name="Suzuki T."/>
            <person name="Kawagishi H."/>
            <person name="Hirai H."/>
        </authorList>
    </citation>
    <scope>NUCLEOTIDE SEQUENCE [LARGE SCALE GENOMIC DNA]</scope>
    <source>
        <strain evidence="1 2">YK-624</strain>
    </source>
</reference>
<evidence type="ECO:0000313" key="2">
    <source>
        <dbReference type="Proteomes" id="UP000703269"/>
    </source>
</evidence>
<comment type="caution">
    <text evidence="1">The sequence shown here is derived from an EMBL/GenBank/DDBJ whole genome shotgun (WGS) entry which is preliminary data.</text>
</comment>
<keyword evidence="2" id="KW-1185">Reference proteome</keyword>
<proteinExistence type="predicted"/>
<sequence>MGRSFLMLMHGTSKSRLASIILPTLDSQGATAFWCPTVVFAIIYGSGGRLSRGRRTQKNSSTSVMLLLATQSNVFLISSRNASRYSLQGARTSLLLKPSLSLPLQLSTTLS</sequence>
<organism evidence="1 2">
    <name type="scientific">Phanerochaete sordida</name>
    <dbReference type="NCBI Taxonomy" id="48140"/>
    <lineage>
        <taxon>Eukaryota</taxon>
        <taxon>Fungi</taxon>
        <taxon>Dikarya</taxon>
        <taxon>Basidiomycota</taxon>
        <taxon>Agaricomycotina</taxon>
        <taxon>Agaricomycetes</taxon>
        <taxon>Polyporales</taxon>
        <taxon>Phanerochaetaceae</taxon>
        <taxon>Phanerochaete</taxon>
    </lineage>
</organism>